<evidence type="ECO:0000256" key="3">
    <source>
        <dbReference type="ARBA" id="ARBA00023015"/>
    </source>
</evidence>
<keyword evidence="4" id="KW-0238">DNA-binding</keyword>
<dbReference type="InterPro" id="IPR002197">
    <property type="entry name" value="HTH_Fis"/>
</dbReference>
<proteinExistence type="predicted"/>
<dbReference type="CDD" id="cd00009">
    <property type="entry name" value="AAA"/>
    <property type="match status" value="1"/>
</dbReference>
<evidence type="ECO:0000259" key="7">
    <source>
        <dbReference type="PROSITE" id="PS50045"/>
    </source>
</evidence>
<sequence>MLEQGTVLLVDDEVMVRKATEQWLRLSGYEVISCSDAQGALAHLNPGFAGILVTDVRMPGMDGMALMHEALARVPGIPVVLVTGHGDIDMATGAMRDGAYDFIEKPFAPERLEATVQRACDKRRLMLENDRLQHDLASQSGIDARLIGLSPAIVRLKQEILLLASIDTNVIIYGETGTGKELVAQCLHEFSNRRSRNFVPVNCGAIPESLIESELFGHEAGAFTGALKKRIGKFEYADGGTFFFDEIESMPPHLQIKLLRTLQEGVIERLGGNSPIGVNLRLVAAAKADLRVEEGFREDLYYRLNQSQLHIPALRDRADDIPLLFEYYVERCAVQHGREPRRITDLERRTLQRYSWPGNVRELKNIALRFALDHRGQLADLLFPAVTPMQAVRPVQTGAVPETGSQPLAVQVGAFEAEIIRQSLGRHGGSIKAVMDELDLPRRTLNQKMMRYGINRSDFVQDAQEG</sequence>
<evidence type="ECO:0000256" key="1">
    <source>
        <dbReference type="ARBA" id="ARBA00022741"/>
    </source>
</evidence>
<dbReference type="PROSITE" id="PS00675">
    <property type="entry name" value="SIGMA54_INTERACT_1"/>
    <property type="match status" value="1"/>
</dbReference>
<accession>A0ABY5HN41</accession>
<evidence type="ECO:0000256" key="4">
    <source>
        <dbReference type="ARBA" id="ARBA00023125"/>
    </source>
</evidence>
<reference evidence="9" key="1">
    <citation type="submission" date="2021-04" db="EMBL/GenBank/DDBJ databases">
        <title>Oceanospirillales bacteria with DddD are important DMSP degraders in coastal seawater.</title>
        <authorList>
            <person name="Liu J."/>
        </authorList>
    </citation>
    <scope>NUCLEOTIDE SEQUENCE</scope>
    <source>
        <strain evidence="9">D13-1</strain>
    </source>
</reference>
<dbReference type="Pfam" id="PF00158">
    <property type="entry name" value="Sigma54_activat"/>
    <property type="match status" value="1"/>
</dbReference>
<evidence type="ECO:0000256" key="2">
    <source>
        <dbReference type="ARBA" id="ARBA00022840"/>
    </source>
</evidence>
<dbReference type="EMBL" id="CP073347">
    <property type="protein sequence ID" value="UTW13192.1"/>
    <property type="molecule type" value="Genomic_DNA"/>
</dbReference>
<dbReference type="SUPFAM" id="SSF52540">
    <property type="entry name" value="P-loop containing nucleoside triphosphate hydrolases"/>
    <property type="match status" value="1"/>
</dbReference>
<dbReference type="InterPro" id="IPR011006">
    <property type="entry name" value="CheY-like_superfamily"/>
</dbReference>
<dbReference type="Proteomes" id="UP001058461">
    <property type="component" value="Chromosome"/>
</dbReference>
<dbReference type="InterPro" id="IPR058031">
    <property type="entry name" value="AAA_lid_NorR"/>
</dbReference>
<keyword evidence="6" id="KW-0597">Phosphoprotein</keyword>
<feature type="domain" description="Sigma-54 factor interaction" evidence="7">
    <location>
        <begin position="146"/>
        <end position="372"/>
    </location>
</feature>
<dbReference type="PROSITE" id="PS50045">
    <property type="entry name" value="SIGMA54_INTERACT_4"/>
    <property type="match status" value="1"/>
</dbReference>
<evidence type="ECO:0000256" key="5">
    <source>
        <dbReference type="ARBA" id="ARBA00023163"/>
    </source>
</evidence>
<dbReference type="InterPro" id="IPR027417">
    <property type="entry name" value="P-loop_NTPase"/>
</dbReference>
<dbReference type="InterPro" id="IPR001789">
    <property type="entry name" value="Sig_transdc_resp-reg_receiver"/>
</dbReference>
<dbReference type="InterPro" id="IPR003593">
    <property type="entry name" value="AAA+_ATPase"/>
</dbReference>
<dbReference type="RefSeq" id="WP_255855359.1">
    <property type="nucleotide sequence ID" value="NZ_CP073347.1"/>
</dbReference>
<dbReference type="SMART" id="SM00382">
    <property type="entry name" value="AAA"/>
    <property type="match status" value="1"/>
</dbReference>
<dbReference type="SMART" id="SM00448">
    <property type="entry name" value="REC"/>
    <property type="match status" value="1"/>
</dbReference>
<gene>
    <name evidence="9" type="ORF">KDW95_05885</name>
</gene>
<keyword evidence="10" id="KW-1185">Reference proteome</keyword>
<name>A0ABY5HN41_9GAMM</name>
<feature type="domain" description="Response regulatory" evidence="8">
    <location>
        <begin position="6"/>
        <end position="120"/>
    </location>
</feature>
<dbReference type="InterPro" id="IPR025943">
    <property type="entry name" value="Sigma_54_int_dom_ATP-bd_2"/>
</dbReference>
<dbReference type="PROSITE" id="PS00676">
    <property type="entry name" value="SIGMA54_INTERACT_2"/>
    <property type="match status" value="1"/>
</dbReference>
<dbReference type="PROSITE" id="PS50110">
    <property type="entry name" value="RESPONSE_REGULATORY"/>
    <property type="match status" value="1"/>
</dbReference>
<dbReference type="SUPFAM" id="SSF46689">
    <property type="entry name" value="Homeodomain-like"/>
    <property type="match status" value="1"/>
</dbReference>
<keyword evidence="1" id="KW-0547">Nucleotide-binding</keyword>
<evidence type="ECO:0000256" key="6">
    <source>
        <dbReference type="PROSITE-ProRule" id="PRU00169"/>
    </source>
</evidence>
<dbReference type="Pfam" id="PF02954">
    <property type="entry name" value="HTH_8"/>
    <property type="match status" value="1"/>
</dbReference>
<dbReference type="PANTHER" id="PTHR32071:SF57">
    <property type="entry name" value="C4-DICARBOXYLATE TRANSPORT TRANSCRIPTIONAL REGULATORY PROTEIN DCTD"/>
    <property type="match status" value="1"/>
</dbReference>
<dbReference type="SUPFAM" id="SSF52172">
    <property type="entry name" value="CheY-like"/>
    <property type="match status" value="1"/>
</dbReference>
<dbReference type="InterPro" id="IPR002078">
    <property type="entry name" value="Sigma_54_int"/>
</dbReference>
<organism evidence="9 10">
    <name type="scientific">Marinobacterium rhizophilum</name>
    <dbReference type="NCBI Taxonomy" id="420402"/>
    <lineage>
        <taxon>Bacteria</taxon>
        <taxon>Pseudomonadati</taxon>
        <taxon>Pseudomonadota</taxon>
        <taxon>Gammaproteobacteria</taxon>
        <taxon>Oceanospirillales</taxon>
        <taxon>Oceanospirillaceae</taxon>
        <taxon>Marinobacterium</taxon>
    </lineage>
</organism>
<dbReference type="Gene3D" id="3.40.50.2300">
    <property type="match status" value="1"/>
</dbReference>
<dbReference type="CDD" id="cd17549">
    <property type="entry name" value="REC_DctD-like"/>
    <property type="match status" value="1"/>
</dbReference>
<dbReference type="PANTHER" id="PTHR32071">
    <property type="entry name" value="TRANSCRIPTIONAL REGULATORY PROTEIN"/>
    <property type="match status" value="1"/>
</dbReference>
<dbReference type="Gene3D" id="1.10.10.60">
    <property type="entry name" value="Homeodomain-like"/>
    <property type="match status" value="1"/>
</dbReference>
<dbReference type="Pfam" id="PF25601">
    <property type="entry name" value="AAA_lid_14"/>
    <property type="match status" value="1"/>
</dbReference>
<evidence type="ECO:0000313" key="10">
    <source>
        <dbReference type="Proteomes" id="UP001058461"/>
    </source>
</evidence>
<evidence type="ECO:0000259" key="8">
    <source>
        <dbReference type="PROSITE" id="PS50110"/>
    </source>
</evidence>
<dbReference type="InterPro" id="IPR025944">
    <property type="entry name" value="Sigma_54_int_dom_CS"/>
</dbReference>
<dbReference type="PROSITE" id="PS00688">
    <property type="entry name" value="SIGMA54_INTERACT_3"/>
    <property type="match status" value="1"/>
</dbReference>
<keyword evidence="2" id="KW-0067">ATP-binding</keyword>
<keyword evidence="3" id="KW-0805">Transcription regulation</keyword>
<dbReference type="Pfam" id="PF00072">
    <property type="entry name" value="Response_reg"/>
    <property type="match status" value="1"/>
</dbReference>
<feature type="modified residue" description="4-aspartylphosphate" evidence="6">
    <location>
        <position position="55"/>
    </location>
</feature>
<evidence type="ECO:0000313" key="9">
    <source>
        <dbReference type="EMBL" id="UTW13192.1"/>
    </source>
</evidence>
<dbReference type="Gene3D" id="1.10.8.60">
    <property type="match status" value="1"/>
</dbReference>
<keyword evidence="5" id="KW-0804">Transcription</keyword>
<dbReference type="InterPro" id="IPR025662">
    <property type="entry name" value="Sigma_54_int_dom_ATP-bd_1"/>
</dbReference>
<dbReference type="InterPro" id="IPR009057">
    <property type="entry name" value="Homeodomain-like_sf"/>
</dbReference>
<dbReference type="Gene3D" id="3.40.50.300">
    <property type="entry name" value="P-loop containing nucleotide triphosphate hydrolases"/>
    <property type="match status" value="1"/>
</dbReference>
<protein>
    <submittedName>
        <fullName evidence="9">Sigma-54-dependent Fis family transcriptional regulator</fullName>
    </submittedName>
</protein>